<reference evidence="8 9" key="1">
    <citation type="journal article" date="2016" name="Environ. Microbiol.">
        <title>Genomic resolution of a cold subsurface aquifer community provides metabolic insights for novel microbes adapted to high CO concentrations.</title>
        <authorList>
            <person name="Probst A.J."/>
            <person name="Castelle C.J."/>
            <person name="Singh A."/>
            <person name="Brown C.T."/>
            <person name="Anantharaman K."/>
            <person name="Sharon I."/>
            <person name="Hug L.A."/>
            <person name="Burstein D."/>
            <person name="Emerson J.B."/>
            <person name="Thomas B.C."/>
            <person name="Banfield J.F."/>
        </authorList>
    </citation>
    <scope>NUCLEOTIDE SEQUENCE [LARGE SCALE GENOMIC DNA]</scope>
    <source>
        <strain evidence="8">CG2_30_40_21</strain>
    </source>
</reference>
<dbReference type="InterPro" id="IPR004389">
    <property type="entry name" value="Ribosomal_uL18_bac-type"/>
</dbReference>
<evidence type="ECO:0000256" key="2">
    <source>
        <dbReference type="ARBA" id="ARBA00022730"/>
    </source>
</evidence>
<evidence type="ECO:0000256" key="3">
    <source>
        <dbReference type="ARBA" id="ARBA00022884"/>
    </source>
</evidence>
<sequence>MKVKTKRDAKLRRKLRVRQNISGTPERLRLTVCRTLNQIYGQIIDDEKGVTLVAVSSLKGIDTSGMKKTEVAREAGRIIARKALEKGIKDVVFDRGGLLYHGRIKSFADGAREEGLNF</sequence>
<dbReference type="InterPro" id="IPR057268">
    <property type="entry name" value="Ribosomal_L18"/>
</dbReference>
<comment type="subunit">
    <text evidence="7">Part of the 50S ribosomal subunit; part of the 5S rRNA/L5/L18/L25 subcomplex. Contacts the 5S and 23S rRNAs.</text>
</comment>
<keyword evidence="3 7" id="KW-0694">RNA-binding</keyword>
<comment type="caution">
    <text evidence="8">The sequence shown here is derived from an EMBL/GenBank/DDBJ whole genome shotgun (WGS) entry which is preliminary data.</text>
</comment>
<dbReference type="SUPFAM" id="SSF53137">
    <property type="entry name" value="Translational machinery components"/>
    <property type="match status" value="1"/>
</dbReference>
<dbReference type="GO" id="GO:0003735">
    <property type="term" value="F:structural constituent of ribosome"/>
    <property type="evidence" value="ECO:0007669"/>
    <property type="project" value="InterPro"/>
</dbReference>
<dbReference type="STRING" id="1817895.AUJ95_00460"/>
<keyword evidence="5 7" id="KW-0687">Ribonucleoprotein</keyword>
<evidence type="ECO:0000256" key="1">
    <source>
        <dbReference type="ARBA" id="ARBA00007116"/>
    </source>
</evidence>
<comment type="similarity">
    <text evidence="1 7">Belongs to the universal ribosomal protein uL18 family.</text>
</comment>
<organism evidence="8 9">
    <name type="scientific">Candidatus Desantisbacteria bacterium CG2_30_40_21</name>
    <dbReference type="NCBI Taxonomy" id="1817895"/>
    <lineage>
        <taxon>Bacteria</taxon>
        <taxon>Candidatus Desantisiibacteriota</taxon>
    </lineage>
</organism>
<dbReference type="FunFam" id="3.30.420.100:FF:000001">
    <property type="entry name" value="50S ribosomal protein L18"/>
    <property type="match status" value="1"/>
</dbReference>
<dbReference type="CDD" id="cd00432">
    <property type="entry name" value="Ribosomal_L18_L5e"/>
    <property type="match status" value="1"/>
</dbReference>
<dbReference type="GO" id="GO:0006412">
    <property type="term" value="P:translation"/>
    <property type="evidence" value="ECO:0007669"/>
    <property type="project" value="UniProtKB-UniRule"/>
</dbReference>
<accession>A0A1J5EFH0</accession>
<dbReference type="PANTHER" id="PTHR12899">
    <property type="entry name" value="39S RIBOSOMAL PROTEIN L18, MITOCHONDRIAL"/>
    <property type="match status" value="1"/>
</dbReference>
<protein>
    <recommendedName>
        <fullName evidence="6 7">Large ribosomal subunit protein uL18</fullName>
    </recommendedName>
</protein>
<evidence type="ECO:0000313" key="8">
    <source>
        <dbReference type="EMBL" id="OIP43554.1"/>
    </source>
</evidence>
<dbReference type="GO" id="GO:0022625">
    <property type="term" value="C:cytosolic large ribosomal subunit"/>
    <property type="evidence" value="ECO:0007669"/>
    <property type="project" value="TreeGrafter"/>
</dbReference>
<keyword evidence="4 7" id="KW-0689">Ribosomal protein</keyword>
<evidence type="ECO:0000256" key="4">
    <source>
        <dbReference type="ARBA" id="ARBA00022980"/>
    </source>
</evidence>
<dbReference type="GO" id="GO:0008097">
    <property type="term" value="F:5S rRNA binding"/>
    <property type="evidence" value="ECO:0007669"/>
    <property type="project" value="TreeGrafter"/>
</dbReference>
<gene>
    <name evidence="7" type="primary">rplR</name>
    <name evidence="8" type="ORF">AUJ95_00460</name>
</gene>
<evidence type="ECO:0000313" key="9">
    <source>
        <dbReference type="Proteomes" id="UP000183085"/>
    </source>
</evidence>
<evidence type="ECO:0000256" key="6">
    <source>
        <dbReference type="ARBA" id="ARBA00035197"/>
    </source>
</evidence>
<dbReference type="AlphaFoldDB" id="A0A1J5EFH0"/>
<dbReference type="Proteomes" id="UP000183085">
    <property type="component" value="Unassembled WGS sequence"/>
</dbReference>
<dbReference type="HAMAP" id="MF_01337_B">
    <property type="entry name" value="Ribosomal_uL18_B"/>
    <property type="match status" value="1"/>
</dbReference>
<evidence type="ECO:0000256" key="5">
    <source>
        <dbReference type="ARBA" id="ARBA00023274"/>
    </source>
</evidence>
<dbReference type="Pfam" id="PF00861">
    <property type="entry name" value="Ribosomal_L18p"/>
    <property type="match status" value="1"/>
</dbReference>
<name>A0A1J5EFH0_9BACT</name>
<dbReference type="EMBL" id="MNYI01000013">
    <property type="protein sequence ID" value="OIP43554.1"/>
    <property type="molecule type" value="Genomic_DNA"/>
</dbReference>
<dbReference type="InterPro" id="IPR005484">
    <property type="entry name" value="Ribosomal_uL18_bac/plant/anim"/>
</dbReference>
<keyword evidence="2 7" id="KW-0699">rRNA-binding</keyword>
<comment type="function">
    <text evidence="7">This is one of the proteins that bind and probably mediate the attachment of the 5S RNA into the large ribosomal subunit, where it forms part of the central protuberance.</text>
</comment>
<dbReference type="NCBIfam" id="TIGR00060">
    <property type="entry name" value="L18_bact"/>
    <property type="match status" value="1"/>
</dbReference>
<proteinExistence type="inferred from homology"/>
<evidence type="ECO:0000256" key="7">
    <source>
        <dbReference type="HAMAP-Rule" id="MF_01337"/>
    </source>
</evidence>
<dbReference type="PANTHER" id="PTHR12899:SF3">
    <property type="entry name" value="LARGE RIBOSOMAL SUBUNIT PROTEIN UL18M"/>
    <property type="match status" value="1"/>
</dbReference>
<dbReference type="Gene3D" id="3.30.420.100">
    <property type="match status" value="1"/>
</dbReference>